<dbReference type="STRING" id="526218.Sterm_1353"/>
<sequence>MNKCKIEVLKTTFDEELAKEYGCKGLGKCPMHKVGDIFYGDYAKPEGLCDEAWKAMYQYVFSISHGSGIFYYGDWIDKPGIAVCSCNDGLRPVIFKISATDEESKIDYVPVKE</sequence>
<reference evidence="1 2" key="2">
    <citation type="journal article" date="2010" name="Stand. Genomic Sci.">
        <title>Complete genome sequence of Sebaldella termitidis type strain (NCTC 11300).</title>
        <authorList>
            <person name="Harmon-Smith M."/>
            <person name="Celia L."/>
            <person name="Chertkov O."/>
            <person name="Lapidus A."/>
            <person name="Copeland A."/>
            <person name="Glavina Del Rio T."/>
            <person name="Nolan M."/>
            <person name="Lucas S."/>
            <person name="Tice H."/>
            <person name="Cheng J.F."/>
            <person name="Han C."/>
            <person name="Detter J.C."/>
            <person name="Bruce D."/>
            <person name="Goodwin L."/>
            <person name="Pitluck S."/>
            <person name="Pati A."/>
            <person name="Liolios K."/>
            <person name="Ivanova N."/>
            <person name="Mavromatis K."/>
            <person name="Mikhailova N."/>
            <person name="Chen A."/>
            <person name="Palaniappan K."/>
            <person name="Land M."/>
            <person name="Hauser L."/>
            <person name="Chang Y.J."/>
            <person name="Jeffries C.D."/>
            <person name="Brettin T."/>
            <person name="Goker M."/>
            <person name="Beck B."/>
            <person name="Bristow J."/>
            <person name="Eisen J.A."/>
            <person name="Markowitz V."/>
            <person name="Hugenholtz P."/>
            <person name="Kyrpides N.C."/>
            <person name="Klenk H.P."/>
            <person name="Chen F."/>
        </authorList>
    </citation>
    <scope>NUCLEOTIDE SEQUENCE [LARGE SCALE GENOMIC DNA]</scope>
    <source>
        <strain evidence="2">ATCC 33386 / NCTC 11300</strain>
    </source>
</reference>
<evidence type="ECO:0008006" key="3">
    <source>
        <dbReference type="Google" id="ProtNLM"/>
    </source>
</evidence>
<proteinExistence type="predicted"/>
<evidence type="ECO:0000313" key="1">
    <source>
        <dbReference type="EMBL" id="ACZ08218.1"/>
    </source>
</evidence>
<dbReference type="Proteomes" id="UP000000845">
    <property type="component" value="Chromosome"/>
</dbReference>
<dbReference type="KEGG" id="str:Sterm_1353"/>
<protein>
    <recommendedName>
        <fullName evidence="3">TIGR04076 family protein</fullName>
    </recommendedName>
</protein>
<accession>D1AHI4</accession>
<dbReference type="EMBL" id="CP001739">
    <property type="protein sequence ID" value="ACZ08218.1"/>
    <property type="molecule type" value="Genomic_DNA"/>
</dbReference>
<dbReference type="eggNOG" id="ENOG50316P9">
    <property type="taxonomic scope" value="Bacteria"/>
</dbReference>
<keyword evidence="2" id="KW-1185">Reference proteome</keyword>
<reference evidence="2" key="1">
    <citation type="submission" date="2009-09" db="EMBL/GenBank/DDBJ databases">
        <title>The complete chromosome of Sebaldella termitidis ATCC 33386.</title>
        <authorList>
            <consortium name="US DOE Joint Genome Institute (JGI-PGF)"/>
            <person name="Lucas S."/>
            <person name="Copeland A."/>
            <person name="Lapidus A."/>
            <person name="Glavina del Rio T."/>
            <person name="Dalin E."/>
            <person name="Tice H."/>
            <person name="Bruce D."/>
            <person name="Goodwin L."/>
            <person name="Pitluck S."/>
            <person name="Kyrpides N."/>
            <person name="Mavromatis K."/>
            <person name="Ivanova N."/>
            <person name="Mikhailova N."/>
            <person name="Sims D."/>
            <person name="Meincke L."/>
            <person name="Brettin T."/>
            <person name="Detter J.C."/>
            <person name="Han C."/>
            <person name="Larimer F."/>
            <person name="Land M."/>
            <person name="Hauser L."/>
            <person name="Markowitz V."/>
            <person name="Cheng J.F."/>
            <person name="Hugenholtz P."/>
            <person name="Woyke T."/>
            <person name="Wu D."/>
            <person name="Eisen J.A."/>
        </authorList>
    </citation>
    <scope>NUCLEOTIDE SEQUENCE [LARGE SCALE GENOMIC DNA]</scope>
    <source>
        <strain evidence="2">ATCC 33386 / NCTC 11300</strain>
    </source>
</reference>
<dbReference type="NCBIfam" id="TIGR04076">
    <property type="entry name" value="TIGR04076 family protein"/>
    <property type="match status" value="1"/>
</dbReference>
<dbReference type="RefSeq" id="WP_012860814.1">
    <property type="nucleotide sequence ID" value="NC_013517.1"/>
</dbReference>
<dbReference type="HOGENOM" id="CLU_160502_0_0_0"/>
<dbReference type="InterPro" id="IPR023811">
    <property type="entry name" value="CHP04076"/>
</dbReference>
<dbReference type="AlphaFoldDB" id="D1AHI4"/>
<name>D1AHI4_SEBTE</name>
<organism evidence="1 2">
    <name type="scientific">Sebaldella termitidis (strain ATCC 33386 / NCTC 11300)</name>
    <dbReference type="NCBI Taxonomy" id="526218"/>
    <lineage>
        <taxon>Bacteria</taxon>
        <taxon>Fusobacteriati</taxon>
        <taxon>Fusobacteriota</taxon>
        <taxon>Fusobacteriia</taxon>
        <taxon>Fusobacteriales</taxon>
        <taxon>Leptotrichiaceae</taxon>
        <taxon>Sebaldella</taxon>
    </lineage>
</organism>
<gene>
    <name evidence="1" type="ordered locus">Sterm_1353</name>
</gene>
<evidence type="ECO:0000313" key="2">
    <source>
        <dbReference type="Proteomes" id="UP000000845"/>
    </source>
</evidence>